<gene>
    <name evidence="3" type="ORF">FWK35_00035132</name>
</gene>
<dbReference type="AlphaFoldDB" id="A0A6G0VRV3"/>
<dbReference type="SUPFAM" id="SSF56219">
    <property type="entry name" value="DNase I-like"/>
    <property type="match status" value="2"/>
</dbReference>
<accession>A0A6G0VRV3</accession>
<dbReference type="InterPro" id="IPR005135">
    <property type="entry name" value="Endo/exonuclease/phosphatase"/>
</dbReference>
<dbReference type="Gene3D" id="3.60.10.10">
    <property type="entry name" value="Endonuclease/exonuclease/phosphatase"/>
    <property type="match status" value="2"/>
</dbReference>
<dbReference type="EMBL" id="VUJU01012650">
    <property type="protein sequence ID" value="KAF0707143.1"/>
    <property type="molecule type" value="Genomic_DNA"/>
</dbReference>
<dbReference type="GO" id="GO:0003824">
    <property type="term" value="F:catalytic activity"/>
    <property type="evidence" value="ECO:0007669"/>
    <property type="project" value="InterPro"/>
</dbReference>
<organism evidence="3 4">
    <name type="scientific">Aphis craccivora</name>
    <name type="common">Cowpea aphid</name>
    <dbReference type="NCBI Taxonomy" id="307492"/>
    <lineage>
        <taxon>Eukaryota</taxon>
        <taxon>Metazoa</taxon>
        <taxon>Ecdysozoa</taxon>
        <taxon>Arthropoda</taxon>
        <taxon>Hexapoda</taxon>
        <taxon>Insecta</taxon>
        <taxon>Pterygota</taxon>
        <taxon>Neoptera</taxon>
        <taxon>Paraneoptera</taxon>
        <taxon>Hemiptera</taxon>
        <taxon>Sternorrhyncha</taxon>
        <taxon>Aphidomorpha</taxon>
        <taxon>Aphidoidea</taxon>
        <taxon>Aphididae</taxon>
        <taxon>Aphidini</taxon>
        <taxon>Aphis</taxon>
        <taxon>Aphis</taxon>
    </lineage>
</organism>
<evidence type="ECO:0000259" key="1">
    <source>
        <dbReference type="Pfam" id="PF03372"/>
    </source>
</evidence>
<protein>
    <recommendedName>
        <fullName evidence="1 2">Endonuclease/exonuclease/phosphatase domain-containing protein</fullName>
    </recommendedName>
</protein>
<reference evidence="3 4" key="1">
    <citation type="submission" date="2019-08" db="EMBL/GenBank/DDBJ databases">
        <title>Whole genome of Aphis craccivora.</title>
        <authorList>
            <person name="Voronova N.V."/>
            <person name="Shulinski R.S."/>
            <person name="Bandarenka Y.V."/>
            <person name="Zhorov D.G."/>
            <person name="Warner D."/>
        </authorList>
    </citation>
    <scope>NUCLEOTIDE SEQUENCE [LARGE SCALE GENOMIC DNA]</scope>
    <source>
        <strain evidence="3">180601</strain>
        <tissue evidence="3">Whole Body</tissue>
    </source>
</reference>
<proteinExistence type="predicted"/>
<feature type="non-terminal residue" evidence="3">
    <location>
        <position position="1"/>
    </location>
</feature>
<dbReference type="Pfam" id="PF14529">
    <property type="entry name" value="Exo_endo_phos_2"/>
    <property type="match status" value="1"/>
</dbReference>
<evidence type="ECO:0000313" key="3">
    <source>
        <dbReference type="EMBL" id="KAF0707143.1"/>
    </source>
</evidence>
<feature type="non-terminal residue" evidence="3">
    <location>
        <position position="705"/>
    </location>
</feature>
<evidence type="ECO:0000313" key="4">
    <source>
        <dbReference type="Proteomes" id="UP000478052"/>
    </source>
</evidence>
<keyword evidence="4" id="KW-1185">Reference proteome</keyword>
<name>A0A6G0VRV3_APHCR</name>
<evidence type="ECO:0000259" key="2">
    <source>
        <dbReference type="Pfam" id="PF14529"/>
    </source>
</evidence>
<feature type="domain" description="Endonuclease/exonuclease/phosphatase" evidence="2">
    <location>
        <begin position="419"/>
        <end position="523"/>
    </location>
</feature>
<dbReference type="Proteomes" id="UP000478052">
    <property type="component" value="Unassembled WGS sequence"/>
</dbReference>
<dbReference type="PANTHER" id="PTHR33273">
    <property type="entry name" value="DOMAIN-CONTAINING PROTEIN, PUTATIVE-RELATED"/>
    <property type="match status" value="1"/>
</dbReference>
<sequence length="705" mass="79205">AYKTSGPSQCFACQGFGHSSAHCKHQPKCVKCGNDHATKSCTKTPDQPPKCCNCNGEHTANYRQCPAFIKATIAKKTNSTIPLPQPTPQVPTTISQAKQSTYAQALSPSNHHLAPVQPPNKINKKIPFCWQYRPSCLSSIKMDEQLKILYWNCQGLGNKKSELLQFIQHHKIHVILLNETHLKSTSLLKLPNYHIYRNDRPTPPGQSGAGGTAILIANKIAHHAVPILTNTLENTTIHIQINNQETRLSAIYKRPANRLALSDIDSLLDTDLPTILAGDLNAKHPFWNSRRTNSAGLLLQDHMVNNNYIIVAPDTPTHYPDQHNHQPDDLATKNSNYFNLFNITKFTSFYSMKLISNPLLYSNYHIYRNDRPTPPGQSGAGGTAILIANKIAHHAVPILTNTLENTTIHIQINNQETRLSAIYKRPANRLALSDIDSPLDTDLPTILAGDLNAKHPFWNSRRTNSAGLLLQDHMVNNNYIIVAPDTPTHYPDQHNTTPNLTNNLQYQLCNYSDELSSDHCPVIMSLRGKPSADPPTNRKTITNWPRFAVDLHLAIPNPNPIINSKAQLDQEVKKLTSTVQNALLNNTSNLSTLTNHQILPDSIHEELTIKRRLRRAWQRTRNPEAKHRFNTQASKVKRLIKLHRESKWDLFLANLKPNDPHIFKINKSLINKRPPNHALYGQSGPVFDSPGKSELFAFNLASQFK</sequence>
<dbReference type="InterPro" id="IPR036691">
    <property type="entry name" value="Endo/exonu/phosph_ase_sf"/>
</dbReference>
<dbReference type="OrthoDB" id="6627222at2759"/>
<feature type="domain" description="Endonuclease/exonuclease/phosphatase" evidence="1">
    <location>
        <begin position="149"/>
        <end position="313"/>
    </location>
</feature>
<dbReference type="PANTHER" id="PTHR33273:SF2">
    <property type="entry name" value="ENDONUCLEASE_EXONUCLEASE_PHOSPHATASE DOMAIN-CONTAINING PROTEIN"/>
    <property type="match status" value="1"/>
</dbReference>
<comment type="caution">
    <text evidence="3">The sequence shown here is derived from an EMBL/GenBank/DDBJ whole genome shotgun (WGS) entry which is preliminary data.</text>
</comment>
<dbReference type="Pfam" id="PF03372">
    <property type="entry name" value="Exo_endo_phos"/>
    <property type="match status" value="1"/>
</dbReference>